<dbReference type="GO" id="GO:0006412">
    <property type="term" value="P:translation"/>
    <property type="evidence" value="ECO:0007669"/>
    <property type="project" value="InterPro"/>
</dbReference>
<keyword evidence="7" id="KW-0175">Coiled coil</keyword>
<dbReference type="Pfam" id="PF01249">
    <property type="entry name" value="Ribosomal_S21e"/>
    <property type="match status" value="1"/>
</dbReference>
<reference evidence="10 11" key="1">
    <citation type="submission" date="2016-10" db="EMBL/GenBank/DDBJ databases">
        <title>The genome of Paramicrosporidium saccamoebae is the missing link in understanding Cryptomycota and Microsporidia evolution.</title>
        <authorList>
            <person name="Quandt C.A."/>
            <person name="Beaudet D."/>
            <person name="Corsaro D."/>
            <person name="Michel R."/>
            <person name="Corradi N."/>
            <person name="James T."/>
        </authorList>
    </citation>
    <scope>NUCLEOTIDE SEQUENCE [LARGE SCALE GENOMIC DNA]</scope>
    <source>
        <strain evidence="10 11">KSL3</strain>
    </source>
</reference>
<evidence type="ECO:0000256" key="5">
    <source>
        <dbReference type="ARBA" id="ARBA00022980"/>
    </source>
</evidence>
<feature type="region of interest" description="Disordered" evidence="8">
    <location>
        <begin position="199"/>
        <end position="227"/>
    </location>
</feature>
<gene>
    <name evidence="10" type="ORF">PSACC_02389</name>
</gene>
<dbReference type="CDD" id="cd00051">
    <property type="entry name" value="EFh"/>
    <property type="match status" value="2"/>
</dbReference>
<dbReference type="InterPro" id="IPR018247">
    <property type="entry name" value="EF_Hand_1_Ca_BS"/>
</dbReference>
<dbReference type="InterPro" id="IPR039547">
    <property type="entry name" value="Ribosomal_eL19"/>
</dbReference>
<proteinExistence type="inferred from homology"/>
<dbReference type="EMBL" id="MTSL01000159">
    <property type="protein sequence ID" value="PJF17763.1"/>
    <property type="molecule type" value="Genomic_DNA"/>
</dbReference>
<dbReference type="Gene3D" id="3.40.50.150">
    <property type="entry name" value="Vaccinia Virus protein VP39"/>
    <property type="match status" value="2"/>
</dbReference>
<dbReference type="InterPro" id="IPR038579">
    <property type="entry name" value="Ribosomal_eS21_sf"/>
</dbReference>
<dbReference type="CDD" id="cd01417">
    <property type="entry name" value="Ribosomal_L19e_E"/>
    <property type="match status" value="1"/>
</dbReference>
<dbReference type="SUPFAM" id="SSF160374">
    <property type="entry name" value="RplX-like"/>
    <property type="match status" value="1"/>
</dbReference>
<comment type="similarity">
    <text evidence="2">Belongs to the eukaryotic ribosomal protein eS21 family.</text>
</comment>
<dbReference type="SMART" id="SM00054">
    <property type="entry name" value="EFh"/>
    <property type="match status" value="4"/>
</dbReference>
<feature type="compositionally biased region" description="Low complexity" evidence="8">
    <location>
        <begin position="213"/>
        <end position="224"/>
    </location>
</feature>
<dbReference type="PANTHER" id="PTHR10722">
    <property type="entry name" value="60S RIBOSOMAL PROTEIN L19"/>
    <property type="match status" value="1"/>
</dbReference>
<evidence type="ECO:0000256" key="3">
    <source>
        <dbReference type="ARBA" id="ARBA00022737"/>
    </source>
</evidence>
<keyword evidence="3" id="KW-0677">Repeat</keyword>
<dbReference type="InterPro" id="IPR057260">
    <property type="entry name" value="Ribosomal_L19e_C"/>
</dbReference>
<evidence type="ECO:0000256" key="4">
    <source>
        <dbReference type="ARBA" id="ARBA00022837"/>
    </source>
</evidence>
<evidence type="ECO:0000313" key="10">
    <source>
        <dbReference type="EMBL" id="PJF17763.1"/>
    </source>
</evidence>
<evidence type="ECO:0000256" key="1">
    <source>
        <dbReference type="ARBA" id="ARBA00009362"/>
    </source>
</evidence>
<dbReference type="GO" id="GO:0003735">
    <property type="term" value="F:structural constituent of ribosome"/>
    <property type="evidence" value="ECO:0007669"/>
    <property type="project" value="InterPro"/>
</dbReference>
<comment type="caution">
    <text evidence="10">The sequence shown here is derived from an EMBL/GenBank/DDBJ whole genome shotgun (WGS) entry which is preliminary data.</text>
</comment>
<dbReference type="InterPro" id="IPR028877">
    <property type="entry name" value="Ribosomal_eL20"/>
</dbReference>
<dbReference type="GO" id="GO:0005509">
    <property type="term" value="F:calcium ion binding"/>
    <property type="evidence" value="ECO:0007669"/>
    <property type="project" value="InterPro"/>
</dbReference>
<dbReference type="FunFam" id="1.10.238.10:FF:000178">
    <property type="entry name" value="Calmodulin-2 A"/>
    <property type="match status" value="1"/>
</dbReference>
<protein>
    <submittedName>
        <fullName evidence="10">60S ribosomal protein L20</fullName>
    </submittedName>
</protein>
<evidence type="ECO:0000256" key="8">
    <source>
        <dbReference type="SAM" id="MobiDB-lite"/>
    </source>
</evidence>
<evidence type="ECO:0000313" key="11">
    <source>
        <dbReference type="Proteomes" id="UP000240830"/>
    </source>
</evidence>
<feature type="coiled-coil region" evidence="7">
    <location>
        <begin position="143"/>
        <end position="185"/>
    </location>
</feature>
<dbReference type="Pfam" id="PF25476">
    <property type="entry name" value="Ribosomal_L19e_C"/>
    <property type="match status" value="1"/>
</dbReference>
<dbReference type="PROSITE" id="PS50222">
    <property type="entry name" value="EF_HAND_2"/>
    <property type="match status" value="4"/>
</dbReference>
<dbReference type="InterPro" id="IPR011992">
    <property type="entry name" value="EF-hand-dom_pair"/>
</dbReference>
<dbReference type="FunFam" id="3.10.20.10:FF:000002">
    <property type="entry name" value="60S ribosomal protein L18a"/>
    <property type="match status" value="1"/>
</dbReference>
<comment type="similarity">
    <text evidence="1">Belongs to the eukaryotic ribosomal protein eL20 family.</text>
</comment>
<dbReference type="InterPro" id="IPR002048">
    <property type="entry name" value="EF_hand_dom"/>
</dbReference>
<evidence type="ECO:0000256" key="2">
    <source>
        <dbReference type="ARBA" id="ARBA00010228"/>
    </source>
</evidence>
<dbReference type="Proteomes" id="UP000240830">
    <property type="component" value="Unassembled WGS sequence"/>
</dbReference>
<dbReference type="CDD" id="cd02440">
    <property type="entry name" value="AdoMet_MTases"/>
    <property type="match status" value="1"/>
</dbReference>
<dbReference type="InterPro" id="IPR000196">
    <property type="entry name" value="Ribosomal_eL19_dom"/>
</dbReference>
<dbReference type="Pfam" id="PF13489">
    <property type="entry name" value="Methyltransf_23"/>
    <property type="match status" value="1"/>
</dbReference>
<name>A0A2H9TJ34_9FUNG</name>
<dbReference type="Gene3D" id="1.10.238.10">
    <property type="entry name" value="EF-hand"/>
    <property type="match status" value="2"/>
</dbReference>
<dbReference type="InterPro" id="IPR035970">
    <property type="entry name" value="60S_ribosomal_eL19_sf"/>
</dbReference>
<feature type="domain" description="EF-hand" evidence="9">
    <location>
        <begin position="303"/>
        <end position="338"/>
    </location>
</feature>
<keyword evidence="11" id="KW-1185">Reference proteome</keyword>
<dbReference type="FunFam" id="1.10.1200.240:FF:000001">
    <property type="entry name" value="Ribosomal protein L19"/>
    <property type="match status" value="1"/>
</dbReference>
<dbReference type="HAMAP" id="MF_00273">
    <property type="entry name" value="Ribosomal_eL20"/>
    <property type="match status" value="1"/>
</dbReference>
<dbReference type="SUPFAM" id="SSF47473">
    <property type="entry name" value="EF-hand"/>
    <property type="match status" value="1"/>
</dbReference>
<dbReference type="AlphaFoldDB" id="A0A2H9TJ34"/>
<evidence type="ECO:0000256" key="6">
    <source>
        <dbReference type="ARBA" id="ARBA00023274"/>
    </source>
</evidence>
<dbReference type="PROSITE" id="PS00018">
    <property type="entry name" value="EF_HAND_1"/>
    <property type="match status" value="4"/>
</dbReference>
<feature type="domain" description="EF-hand" evidence="9">
    <location>
        <begin position="339"/>
        <end position="374"/>
    </location>
</feature>
<accession>A0A2H9TJ34</accession>
<dbReference type="SUPFAM" id="SSF48140">
    <property type="entry name" value="Ribosomal protein L19 (L19e)"/>
    <property type="match status" value="1"/>
</dbReference>
<keyword evidence="6" id="KW-0687">Ribonucleoprotein</keyword>
<dbReference type="OrthoDB" id="1294322at2759"/>
<dbReference type="Gene3D" id="3.30.1230.20">
    <property type="match status" value="1"/>
</dbReference>
<sequence length="851" mass="96523">MGSETPVDSRLFSLGQASMSNLRLQRRLAASILKAGQSVRKLIKDGLVLKKPQEIHSRFRVRQMAEAKRKGRHSGVGKRRGTREARMPSKVIWLRRMRVLRRMLRRLRDAGKIDRHMYHALYLKVKGNVFKNKRVLLEHIHKAKAEQARLKLASDQAEALRSRSHAAKERQAKRAEAKKIEQEQLAADAIAAAKKGAGFSASGAPKKTEDKPAAAPKKAAGKTKSNSATGRLINAKDHSSVQINVAEVDASGIITGKYKSFALCGFVRQNTEADDSLNRLATEAGLLKTYELVLAGRHELTADQMAELKEAFSMFDKDGDGTITASELASVLHALGQRPTDDELQIMLNSVDSNQDGVVDFSEFLELMRNHFYADGEAPTAEAELLEAFRIFDRNGDGFITEEELRQALLNLGERLTGEQIRDMLSAADKDGNGLIDYSEFAAMMNNQASISVNIQRPGSATLETMDEATSSSTVNEFWQRKYRQDAAKNWNLFYRRNETRFFKDRHWIGREFPELYQPETEKVLEVGCGVGNFALPLSEDNPSLTIFACDFAEKAVDLFKVASFSVCTNFRRMNALPPEKFAAAIDNIKSVLKPGGMVLFRDYSTDDAAQKRFKDDRKLAETLFVRQDGTLAYYFHKDELQRIFVEKGFTVDACELIHSKTTNIKRELDLDRDPLSRVHGKASPLTRMMHEYQIVGRKLPSAQDATPQLYKMRIFASNEIVAKSRFWYFLSKLKKVKRTAGEIVSFSQVLEKKPMKVKNFGIWLRYDSRSGTHNMYKEFLFDGLDMDMAARHRARFRSIQIIKVSELKTNQVRRPYIQQLIDPKLKFPMPHRVARTFRPIFASKRPTTLA</sequence>
<dbReference type="Pfam" id="PF13499">
    <property type="entry name" value="EF-hand_7"/>
    <property type="match status" value="2"/>
</dbReference>
<feature type="domain" description="EF-hand" evidence="9">
    <location>
        <begin position="416"/>
        <end position="451"/>
    </location>
</feature>
<evidence type="ECO:0000256" key="7">
    <source>
        <dbReference type="SAM" id="Coils"/>
    </source>
</evidence>
<dbReference type="InterPro" id="IPR001931">
    <property type="entry name" value="Ribosomal_eS21"/>
</dbReference>
<feature type="domain" description="EF-hand" evidence="9">
    <location>
        <begin position="380"/>
        <end position="415"/>
    </location>
</feature>
<dbReference type="Gene3D" id="3.10.20.10">
    <property type="match status" value="2"/>
</dbReference>
<organism evidence="10 11">
    <name type="scientific">Paramicrosporidium saccamoebae</name>
    <dbReference type="NCBI Taxonomy" id="1246581"/>
    <lineage>
        <taxon>Eukaryota</taxon>
        <taxon>Fungi</taxon>
        <taxon>Fungi incertae sedis</taxon>
        <taxon>Cryptomycota</taxon>
        <taxon>Cryptomycota incertae sedis</taxon>
        <taxon>Paramicrosporidium</taxon>
    </lineage>
</organism>
<dbReference type="GO" id="GO:0022625">
    <property type="term" value="C:cytosolic large ribosomal subunit"/>
    <property type="evidence" value="ECO:0007669"/>
    <property type="project" value="InterPro"/>
</dbReference>
<dbReference type="InterPro" id="IPR033935">
    <property type="entry name" value="Ribosomal_eL19_euk"/>
</dbReference>
<dbReference type="InterPro" id="IPR029063">
    <property type="entry name" value="SAM-dependent_MTases_sf"/>
</dbReference>
<dbReference type="SUPFAM" id="SSF53335">
    <property type="entry name" value="S-adenosyl-L-methionine-dependent methyltransferases"/>
    <property type="match status" value="1"/>
</dbReference>
<dbReference type="SMART" id="SM01416">
    <property type="entry name" value="Ribosomal_L19e"/>
    <property type="match status" value="1"/>
</dbReference>
<dbReference type="FunFam" id="3.10.20.10:FF:000001">
    <property type="entry name" value="60S ribosomal protein L18a"/>
    <property type="match status" value="1"/>
</dbReference>
<dbReference type="GO" id="GO:0003723">
    <property type="term" value="F:RNA binding"/>
    <property type="evidence" value="ECO:0007669"/>
    <property type="project" value="InterPro"/>
</dbReference>
<dbReference type="STRING" id="1246581.A0A2H9TJ34"/>
<evidence type="ECO:0000259" key="9">
    <source>
        <dbReference type="PROSITE" id="PS50222"/>
    </source>
</evidence>
<keyword evidence="5 10" id="KW-0689">Ribosomal protein</keyword>
<keyword evidence="4" id="KW-0106">Calcium</keyword>
<dbReference type="Gene3D" id="1.10.1200.240">
    <property type="match status" value="1"/>
</dbReference>